<dbReference type="OrthoDB" id="5540991at2"/>
<feature type="coiled-coil region" evidence="1">
    <location>
        <begin position="63"/>
        <end position="105"/>
    </location>
</feature>
<organism evidence="2 3">
    <name type="scientific">Hyella patelloides LEGE 07179</name>
    <dbReference type="NCBI Taxonomy" id="945734"/>
    <lineage>
        <taxon>Bacteria</taxon>
        <taxon>Bacillati</taxon>
        <taxon>Cyanobacteriota</taxon>
        <taxon>Cyanophyceae</taxon>
        <taxon>Pleurocapsales</taxon>
        <taxon>Hyellaceae</taxon>
        <taxon>Hyella</taxon>
    </lineage>
</organism>
<evidence type="ECO:0000313" key="3">
    <source>
        <dbReference type="Proteomes" id="UP000320055"/>
    </source>
</evidence>
<keyword evidence="1" id="KW-0175">Coiled coil</keyword>
<keyword evidence="3" id="KW-1185">Reference proteome</keyword>
<proteinExistence type="predicted"/>
<evidence type="ECO:0000313" key="2">
    <source>
        <dbReference type="EMBL" id="VEP15189.1"/>
    </source>
</evidence>
<reference evidence="2 3" key="1">
    <citation type="submission" date="2019-01" db="EMBL/GenBank/DDBJ databases">
        <authorList>
            <person name="Brito A."/>
        </authorList>
    </citation>
    <scope>NUCLEOTIDE SEQUENCE [LARGE SCALE GENOMIC DNA]</scope>
    <source>
        <strain evidence="2">1</strain>
    </source>
</reference>
<dbReference type="InterPro" id="IPR046516">
    <property type="entry name" value="DUF6694"/>
</dbReference>
<accession>A0A563VUW6</accession>
<dbReference type="EMBL" id="CAACVJ010000240">
    <property type="protein sequence ID" value="VEP15189.1"/>
    <property type="molecule type" value="Genomic_DNA"/>
</dbReference>
<dbReference type="AlphaFoldDB" id="A0A563VUW6"/>
<dbReference type="Pfam" id="PF20404">
    <property type="entry name" value="DUF6694"/>
    <property type="match status" value="1"/>
</dbReference>
<dbReference type="Proteomes" id="UP000320055">
    <property type="component" value="Unassembled WGS sequence"/>
</dbReference>
<sequence>MKSSIEKVRQSLPEDKRGEFERALQIIMFSQMKDIYTSKMPLPIYPEQQIIEIVDGKTGLEIIASAEDVKRKLLEEQKKHIRQEIKELEAKKASAENDKLQLAKFKVVRARFYKQKRPYRDREEELIIELTMKNGTTQPVSGGYFVGTLSQPDRSVPWLQESFSYSIPGGLEPEEEVNLRLAPRYLSERSIAEVPQDAVFAVEAKQLNGANKEPLFSACKFTQKDETKLKELKESLRHEQIIRNVQYDYDTLLNRHRLGQYIDRCPEDFSYRYHRGNLKVELLP</sequence>
<gene>
    <name evidence="2" type="ORF">H1P_3140003</name>
</gene>
<evidence type="ECO:0000256" key="1">
    <source>
        <dbReference type="SAM" id="Coils"/>
    </source>
</evidence>
<name>A0A563VUW6_9CYAN</name>
<protein>
    <submittedName>
        <fullName evidence="2">Uncharacterized protein</fullName>
    </submittedName>
</protein>